<keyword evidence="2" id="KW-1003">Cell membrane</keyword>
<sequence>MFDFIRKHTKVTMGLLFLLIVPSFILVGLNSYNRSRENGVTVAKVDGKDIIQSEWDRAHQSEVDRLRASMPTLDAKLLDSPEARYATLERLVRERVIAAAAEKFKLSTSDQHLARELQQSPEIASLRRPDGSLDMERYRQLLGSQGMSPEMFEANVRADLSKRQVLMGIASSGLASNAAADLALNAYFQKREVQLALFNAADFAAKLSPTDADLEQFYKAHEKLFQAPEQASIEYVLLDMDSVKKSLTVNEADLKTYYEQNAQRLSGAEERRASHILIASPKSAPAAEREKAKAKAQELLAAVRKAPDTFADVARKNSQDPGSASNGGDLDFFARGAMVKPFEDAAFALKKGDISDVVESDFGYHIIKLTDIKTPKQRSFEEMRPELEADLKKQEALKKFSESAEAFTNGVYEQSDSLKPVADRLKLDIKTASRVTRQPAAGAAGVLASPKFLNALFAPDAIEKKRNTEAVEVAPSQLASGRIVQYAPAHTQPFAEVKDIVRQRWLAQRGAEEARKEGSAKLAAWKAAPASAALSAPVLVSRDQAQKLPVQVVDAALHADVGALPVFAGVDLGPQGYAVVKVSKVVPRDAPAEAVARQERNQYAQWWTSAENLAYYNGLKERFKAEILVSKPVAGKVNTEENVTTQ</sequence>
<feature type="transmembrane region" description="Helical" evidence="12">
    <location>
        <begin position="12"/>
        <end position="32"/>
    </location>
</feature>
<evidence type="ECO:0000256" key="9">
    <source>
        <dbReference type="ARBA" id="ARBA00040743"/>
    </source>
</evidence>
<evidence type="ECO:0000313" key="14">
    <source>
        <dbReference type="EMBL" id="MFC5522439.1"/>
    </source>
</evidence>
<evidence type="ECO:0000256" key="1">
    <source>
        <dbReference type="ARBA" id="ARBA00004382"/>
    </source>
</evidence>
<evidence type="ECO:0000256" key="4">
    <source>
        <dbReference type="ARBA" id="ARBA00022692"/>
    </source>
</evidence>
<dbReference type="SUPFAM" id="SSF109998">
    <property type="entry name" value="Triger factor/SurA peptide-binding domain-like"/>
    <property type="match status" value="1"/>
</dbReference>
<comment type="similarity">
    <text evidence="8">Belongs to the PpiD chaperone family.</text>
</comment>
<dbReference type="PROSITE" id="PS50198">
    <property type="entry name" value="PPIC_PPIASE_2"/>
    <property type="match status" value="1"/>
</dbReference>
<evidence type="ECO:0000256" key="3">
    <source>
        <dbReference type="ARBA" id="ARBA00022519"/>
    </source>
</evidence>
<dbReference type="Pfam" id="PF13616">
    <property type="entry name" value="Rotamase_3"/>
    <property type="match status" value="1"/>
</dbReference>
<dbReference type="RefSeq" id="WP_068832361.1">
    <property type="nucleotide sequence ID" value="NZ_JBHSMX010000024.1"/>
</dbReference>
<organism evidence="14 15">
    <name type="scientific">Polaromonas jejuensis</name>
    <dbReference type="NCBI Taxonomy" id="457502"/>
    <lineage>
        <taxon>Bacteria</taxon>
        <taxon>Pseudomonadati</taxon>
        <taxon>Pseudomonadota</taxon>
        <taxon>Betaproteobacteria</taxon>
        <taxon>Burkholderiales</taxon>
        <taxon>Comamonadaceae</taxon>
        <taxon>Polaromonas</taxon>
    </lineage>
</organism>
<protein>
    <recommendedName>
        <fullName evidence="9">Periplasmic chaperone PpiD</fullName>
    </recommendedName>
    <alternativeName>
        <fullName evidence="10">Periplasmic folding chaperone</fullName>
    </alternativeName>
</protein>
<evidence type="ECO:0000256" key="11">
    <source>
        <dbReference type="PROSITE-ProRule" id="PRU00278"/>
    </source>
</evidence>
<evidence type="ECO:0000256" key="6">
    <source>
        <dbReference type="ARBA" id="ARBA00023136"/>
    </source>
</evidence>
<keyword evidence="3" id="KW-0997">Cell inner membrane</keyword>
<gene>
    <name evidence="14" type="ORF">ACFPP7_16195</name>
</gene>
<evidence type="ECO:0000256" key="7">
    <source>
        <dbReference type="ARBA" id="ARBA00023186"/>
    </source>
</evidence>
<evidence type="ECO:0000256" key="8">
    <source>
        <dbReference type="ARBA" id="ARBA00038408"/>
    </source>
</evidence>
<name>A0ABW0QE04_9BURK</name>
<proteinExistence type="inferred from homology"/>
<dbReference type="Proteomes" id="UP001596084">
    <property type="component" value="Unassembled WGS sequence"/>
</dbReference>
<evidence type="ECO:0000256" key="5">
    <source>
        <dbReference type="ARBA" id="ARBA00022989"/>
    </source>
</evidence>
<dbReference type="Pfam" id="PF13624">
    <property type="entry name" value="SurA_N_3"/>
    <property type="match status" value="1"/>
</dbReference>
<comment type="subcellular location">
    <subcellularLocation>
        <location evidence="1">Cell inner membrane</location>
        <topology evidence="1">Single-pass type II membrane protein</topology>
        <orientation evidence="1">Periplasmic side</orientation>
    </subcellularLocation>
</comment>
<dbReference type="InterPro" id="IPR052029">
    <property type="entry name" value="PpiD_chaperone"/>
</dbReference>
<dbReference type="PANTHER" id="PTHR47529:SF1">
    <property type="entry name" value="PERIPLASMIC CHAPERONE PPID"/>
    <property type="match status" value="1"/>
</dbReference>
<evidence type="ECO:0000259" key="13">
    <source>
        <dbReference type="PROSITE" id="PS50198"/>
    </source>
</evidence>
<evidence type="ECO:0000256" key="2">
    <source>
        <dbReference type="ARBA" id="ARBA00022475"/>
    </source>
</evidence>
<evidence type="ECO:0000256" key="10">
    <source>
        <dbReference type="ARBA" id="ARBA00042775"/>
    </source>
</evidence>
<dbReference type="EMBL" id="JBHSMX010000024">
    <property type="protein sequence ID" value="MFC5522439.1"/>
    <property type="molecule type" value="Genomic_DNA"/>
</dbReference>
<dbReference type="SUPFAM" id="SSF54534">
    <property type="entry name" value="FKBP-like"/>
    <property type="match status" value="1"/>
</dbReference>
<keyword evidence="6 12" id="KW-0472">Membrane</keyword>
<dbReference type="Gene3D" id="1.10.4030.10">
    <property type="entry name" value="Porin chaperone SurA, peptide-binding domain"/>
    <property type="match status" value="1"/>
</dbReference>
<feature type="domain" description="PpiC" evidence="13">
    <location>
        <begin position="268"/>
        <end position="371"/>
    </location>
</feature>
<comment type="caution">
    <text evidence="14">The sequence shown here is derived from an EMBL/GenBank/DDBJ whole genome shotgun (WGS) entry which is preliminary data.</text>
</comment>
<dbReference type="InterPro" id="IPR027304">
    <property type="entry name" value="Trigger_fact/SurA_dom_sf"/>
</dbReference>
<keyword evidence="5 12" id="KW-1133">Transmembrane helix</keyword>
<dbReference type="InterPro" id="IPR000297">
    <property type="entry name" value="PPIase_PpiC"/>
</dbReference>
<accession>A0ABW0QE04</accession>
<keyword evidence="11" id="KW-0697">Rotamase</keyword>
<reference evidence="15" key="1">
    <citation type="journal article" date="2019" name="Int. J. Syst. Evol. Microbiol.">
        <title>The Global Catalogue of Microorganisms (GCM) 10K type strain sequencing project: providing services to taxonomists for standard genome sequencing and annotation.</title>
        <authorList>
            <consortium name="The Broad Institute Genomics Platform"/>
            <consortium name="The Broad Institute Genome Sequencing Center for Infectious Disease"/>
            <person name="Wu L."/>
            <person name="Ma J."/>
        </authorList>
    </citation>
    <scope>NUCLEOTIDE SEQUENCE [LARGE SCALE GENOMIC DNA]</scope>
    <source>
        <strain evidence="15">CGMCC 4.7277</strain>
    </source>
</reference>
<keyword evidence="15" id="KW-1185">Reference proteome</keyword>
<keyword evidence="7" id="KW-0143">Chaperone</keyword>
<keyword evidence="4 12" id="KW-0812">Transmembrane</keyword>
<dbReference type="PANTHER" id="PTHR47529">
    <property type="entry name" value="PEPTIDYL-PROLYL CIS-TRANS ISOMERASE D"/>
    <property type="match status" value="1"/>
</dbReference>
<dbReference type="InterPro" id="IPR046357">
    <property type="entry name" value="PPIase_dom_sf"/>
</dbReference>
<evidence type="ECO:0000256" key="12">
    <source>
        <dbReference type="SAM" id="Phobius"/>
    </source>
</evidence>
<dbReference type="Gene3D" id="3.10.50.40">
    <property type="match status" value="1"/>
</dbReference>
<keyword evidence="11" id="KW-0413">Isomerase</keyword>
<evidence type="ECO:0000313" key="15">
    <source>
        <dbReference type="Proteomes" id="UP001596084"/>
    </source>
</evidence>